<dbReference type="SUPFAM" id="SSF52540">
    <property type="entry name" value="P-loop containing nucleoside triphosphate hydrolases"/>
    <property type="match status" value="1"/>
</dbReference>
<dbReference type="InterPro" id="IPR050742">
    <property type="entry name" value="Helicase_Restrict-Modif_Enz"/>
</dbReference>
<keyword evidence="4" id="KW-1185">Reference proteome</keyword>
<dbReference type="PANTHER" id="PTHR47396:SF1">
    <property type="entry name" value="ATP-DEPENDENT HELICASE IRC3-RELATED"/>
    <property type="match status" value="1"/>
</dbReference>
<organism evidence="3 4">
    <name type="scientific">Flavobacterium suaedae</name>
    <dbReference type="NCBI Taxonomy" id="1767027"/>
    <lineage>
        <taxon>Bacteria</taxon>
        <taxon>Pseudomonadati</taxon>
        <taxon>Bacteroidota</taxon>
        <taxon>Flavobacteriia</taxon>
        <taxon>Flavobacteriales</taxon>
        <taxon>Flavobacteriaceae</taxon>
        <taxon>Flavobacterium</taxon>
    </lineage>
</organism>
<dbReference type="SMART" id="SM00487">
    <property type="entry name" value="DEXDc"/>
    <property type="match status" value="1"/>
</dbReference>
<dbReference type="PROSITE" id="PS51192">
    <property type="entry name" value="HELICASE_ATP_BIND_1"/>
    <property type="match status" value="1"/>
</dbReference>
<gene>
    <name evidence="3" type="ORF">GCM10007424_22630</name>
</gene>
<feature type="domain" description="Helicase ATP-binding" evidence="2">
    <location>
        <begin position="25"/>
        <end position="207"/>
    </location>
</feature>
<feature type="transmembrane region" description="Helical" evidence="1">
    <location>
        <begin position="690"/>
        <end position="710"/>
    </location>
</feature>
<dbReference type="PANTHER" id="PTHR47396">
    <property type="entry name" value="TYPE I RESTRICTION ENZYME ECOKI R PROTEIN"/>
    <property type="match status" value="1"/>
</dbReference>
<keyword evidence="1" id="KW-0812">Transmembrane</keyword>
<dbReference type="InterPro" id="IPR006935">
    <property type="entry name" value="Helicase/UvrB_N"/>
</dbReference>
<dbReference type="Gene3D" id="3.40.50.300">
    <property type="entry name" value="P-loop containing nucleotide triphosphate hydrolases"/>
    <property type="match status" value="2"/>
</dbReference>
<evidence type="ECO:0000313" key="3">
    <source>
        <dbReference type="EMBL" id="GGB82073.1"/>
    </source>
</evidence>
<keyword evidence="1" id="KW-1133">Transmembrane helix</keyword>
<sequence>MKNFPEGISFKYPWRKYQNRVLEELSQHLSNRHLHVIAPPGSGKTVLGLEVMLRLNKPVVILTPTIAIRNQWIQRFCELFLQSEVVPDWISKDIRNPKFMTVSTYQGVHAACNNTSIAEVIEEESDNDSEESKDTSNKNIDAVIAGLKEQGVNTIVLDEAHHLKNEWWSTLTKIKEGIDPVIVALTATPPYDVSSAEWQRYCELNGPVDAEISVPELVSEGDLCPHQDYIYYSLPTIEEKNSIDDIKLKIQGTFDTVKHDKTLMQAIGQHPMWVNPESDTDWVYNNLECYSAMLIFLNANGKEITPQHLEVIGNSDIKIPELDFEWMETLLEFYLFKEKVHFEVYNEHKLTLKKLLRENGVLLKRRIMLQHNERTSKKLISSISKLESVKSITDFEYEQLGSDLRLVILTDYIRKEYYVESEENTLYLRKVGVIPIFEKLRRDNPKNIKIGILSGSIVIIPKSALTVLQKIAKTQYGINEISTTPVPFDSNYICIDVNSQLKNNIVQLVTDIFEEGHIEVLIGTKSLLGEGWDAPAVNALIIASSVGSFVLSNQMRGRAMRAENGNANKTGNIWHLVCIDKDDWTGGEDFQLLERRFKGFLGVSYNEEQGIENGTKRLNIPLFTISKQHTVDKINKEILTLAANRKELKEKWDKALGKGVQMVEEVKIPFEERRHKKTYRQAKNFYYNRTIAYIIAELLYGFLAYLLQGLKGLARARSWEQINIYLGIITIAGLTFFGSKIYTSFRLYIKYRDISKDIKAIAEVVLRSLYKEGHIETEYDYLKITTNVSETGAVSCHLDGATTYEKSIFINSLTEVISPINNPRYIIIRKSKLYFINQQDYHAVPETIAKNKKPSEYFAEQWQTLVGECELVFTRTPEGRKILLESKVKALANQLDDNKIEKVSKWR</sequence>
<dbReference type="InterPro" id="IPR027417">
    <property type="entry name" value="P-loop_NTPase"/>
</dbReference>
<dbReference type="CDD" id="cd18785">
    <property type="entry name" value="SF2_C"/>
    <property type="match status" value="1"/>
</dbReference>
<feature type="transmembrane region" description="Helical" evidence="1">
    <location>
        <begin position="722"/>
        <end position="742"/>
    </location>
</feature>
<dbReference type="RefSeq" id="WP_188621412.1">
    <property type="nucleotide sequence ID" value="NZ_BMJE01000006.1"/>
</dbReference>
<dbReference type="InterPro" id="IPR014001">
    <property type="entry name" value="Helicase_ATP-bd"/>
</dbReference>
<feature type="transmembrane region" description="Helical" evidence="1">
    <location>
        <begin position="532"/>
        <end position="551"/>
    </location>
</feature>
<proteinExistence type="predicted"/>
<evidence type="ECO:0000259" key="2">
    <source>
        <dbReference type="PROSITE" id="PS51192"/>
    </source>
</evidence>
<evidence type="ECO:0000313" key="4">
    <source>
        <dbReference type="Proteomes" id="UP000615760"/>
    </source>
</evidence>
<keyword evidence="1" id="KW-0472">Membrane</keyword>
<dbReference type="EMBL" id="BMJE01000006">
    <property type="protein sequence ID" value="GGB82073.1"/>
    <property type="molecule type" value="Genomic_DNA"/>
</dbReference>
<protein>
    <recommendedName>
        <fullName evidence="2">Helicase ATP-binding domain-containing protein</fullName>
    </recommendedName>
</protein>
<dbReference type="Pfam" id="PF04851">
    <property type="entry name" value="ResIII"/>
    <property type="match status" value="1"/>
</dbReference>
<accession>A0ABQ1JYE9</accession>
<dbReference type="Proteomes" id="UP000615760">
    <property type="component" value="Unassembled WGS sequence"/>
</dbReference>
<comment type="caution">
    <text evidence="3">The sequence shown here is derived from an EMBL/GenBank/DDBJ whole genome shotgun (WGS) entry which is preliminary data.</text>
</comment>
<reference evidence="4" key="1">
    <citation type="journal article" date="2019" name="Int. J. Syst. Evol. Microbiol.">
        <title>The Global Catalogue of Microorganisms (GCM) 10K type strain sequencing project: providing services to taxonomists for standard genome sequencing and annotation.</title>
        <authorList>
            <consortium name="The Broad Institute Genomics Platform"/>
            <consortium name="The Broad Institute Genome Sequencing Center for Infectious Disease"/>
            <person name="Wu L."/>
            <person name="Ma J."/>
        </authorList>
    </citation>
    <scope>NUCLEOTIDE SEQUENCE [LARGE SCALE GENOMIC DNA]</scope>
    <source>
        <strain evidence="4">CGMCC 1.15461</strain>
    </source>
</reference>
<name>A0ABQ1JYE9_9FLAO</name>
<evidence type="ECO:0000256" key="1">
    <source>
        <dbReference type="SAM" id="Phobius"/>
    </source>
</evidence>